<dbReference type="EMBL" id="JACMSC010000015">
    <property type="protein sequence ID" value="KAG6485712.1"/>
    <property type="molecule type" value="Genomic_DNA"/>
</dbReference>
<evidence type="ECO:0000259" key="4">
    <source>
        <dbReference type="Pfam" id="PF03470"/>
    </source>
</evidence>
<organism evidence="5 6">
    <name type="scientific">Zingiber officinale</name>
    <name type="common">Ginger</name>
    <name type="synonym">Amomum zingiber</name>
    <dbReference type="NCBI Taxonomy" id="94328"/>
    <lineage>
        <taxon>Eukaryota</taxon>
        <taxon>Viridiplantae</taxon>
        <taxon>Streptophyta</taxon>
        <taxon>Embryophyta</taxon>
        <taxon>Tracheophyta</taxon>
        <taxon>Spermatophyta</taxon>
        <taxon>Magnoliopsida</taxon>
        <taxon>Liliopsida</taxon>
        <taxon>Zingiberales</taxon>
        <taxon>Zingiberaceae</taxon>
        <taxon>Zingiber</taxon>
    </lineage>
</organism>
<dbReference type="Gene3D" id="3.30.70.2890">
    <property type="entry name" value="XS domain"/>
    <property type="match status" value="1"/>
</dbReference>
<evidence type="ECO:0000313" key="6">
    <source>
        <dbReference type="Proteomes" id="UP000734854"/>
    </source>
</evidence>
<sequence>MENGFSSDQAMGVSDSEVDDYAKKCYTALRIRNHGIHNQDGTFRCPFCPGKIKQCYQFKDLFQHATGILALNSRKSSLKAQHCAFACFLQHDLAYPLPGGSQSYEGEANSLVDQLADFHPTNTVFLHLEDEKGGRYTCTTVIVKFQLSWVGFENAMYFEKHFKHATRITASNSRKSSLKTQHCAFARFLQHDLAYPLPWEDLKATIVSGIVPATAVATNSEPSPKEELFVWPWMTVLVNVDPFDVEGEANSLADWLTDFHPTDTVFLHLEDEKGGRSIGTTMIVKFQPSWVSALHGWLALSDDYNEDNDIGQYLRKHDELKTIKQATNVSDSKVDDYAEKSYTTLRTGNHGIHNQDGTFRCPFCPGKMKQCYQFKDLFQHATGITASNSRKSSLKAQHRTFAPFLQHDLAYPLRWEDLKATVVGDAVPAIAVATNSEPPPKEKSFV</sequence>
<evidence type="ECO:0000313" key="5">
    <source>
        <dbReference type="EMBL" id="KAG6485712.1"/>
    </source>
</evidence>
<accession>A0A8J5FEA5</accession>
<feature type="domain" description="XS" evidence="3">
    <location>
        <begin position="226"/>
        <end position="306"/>
    </location>
</feature>
<dbReference type="AlphaFoldDB" id="A0A8J5FEA5"/>
<dbReference type="PANTHER" id="PTHR21596">
    <property type="entry name" value="RIBONUCLEASE P SUBUNIT P38"/>
    <property type="match status" value="1"/>
</dbReference>
<dbReference type="Pfam" id="PF03470">
    <property type="entry name" value="zf-XS"/>
    <property type="match status" value="2"/>
</dbReference>
<evidence type="ECO:0000259" key="3">
    <source>
        <dbReference type="Pfam" id="PF03468"/>
    </source>
</evidence>
<dbReference type="PANTHER" id="PTHR21596:SF51">
    <property type="entry name" value="OS01G0147700 PROTEIN"/>
    <property type="match status" value="1"/>
</dbReference>
<feature type="domain" description="XS" evidence="3">
    <location>
        <begin position="106"/>
        <end position="166"/>
    </location>
</feature>
<dbReference type="Pfam" id="PF03468">
    <property type="entry name" value="XS"/>
    <property type="match status" value="2"/>
</dbReference>
<keyword evidence="1" id="KW-0175">Coiled coil</keyword>
<keyword evidence="6" id="KW-1185">Reference proteome</keyword>
<gene>
    <name evidence="5" type="ORF">ZIOFF_054277</name>
</gene>
<evidence type="ECO:0000256" key="1">
    <source>
        <dbReference type="ARBA" id="ARBA00023054"/>
    </source>
</evidence>
<dbReference type="GO" id="GO:0080188">
    <property type="term" value="P:gene silencing by siRNA-directed DNA methylation"/>
    <property type="evidence" value="ECO:0007669"/>
    <property type="project" value="InterPro"/>
</dbReference>
<reference evidence="5 6" key="1">
    <citation type="submission" date="2020-08" db="EMBL/GenBank/DDBJ databases">
        <title>Plant Genome Project.</title>
        <authorList>
            <person name="Zhang R.-G."/>
        </authorList>
    </citation>
    <scope>NUCLEOTIDE SEQUENCE [LARGE SCALE GENOMIC DNA]</scope>
    <source>
        <tissue evidence="5">Rhizome</tissue>
    </source>
</reference>
<evidence type="ECO:0000256" key="2">
    <source>
        <dbReference type="ARBA" id="ARBA00023158"/>
    </source>
</evidence>
<comment type="caution">
    <text evidence="5">The sequence shown here is derived from an EMBL/GenBank/DDBJ whole genome shotgun (WGS) entry which is preliminary data.</text>
</comment>
<feature type="domain" description="Zinc finger-XS" evidence="4">
    <location>
        <begin position="45"/>
        <end position="86"/>
    </location>
</feature>
<dbReference type="InterPro" id="IPR005381">
    <property type="entry name" value="Znf-XS_domain"/>
</dbReference>
<dbReference type="Proteomes" id="UP000734854">
    <property type="component" value="Unassembled WGS sequence"/>
</dbReference>
<feature type="domain" description="Zinc finger-XS" evidence="4">
    <location>
        <begin position="361"/>
        <end position="402"/>
    </location>
</feature>
<protein>
    <submittedName>
        <fullName evidence="5">Uncharacterized protein</fullName>
    </submittedName>
</protein>
<dbReference type="InterPro" id="IPR038588">
    <property type="entry name" value="XS_domain_sf"/>
</dbReference>
<dbReference type="InterPro" id="IPR005380">
    <property type="entry name" value="XS_domain"/>
</dbReference>
<dbReference type="InterPro" id="IPR045177">
    <property type="entry name" value="FDM1-5/IDN2"/>
</dbReference>
<proteinExistence type="predicted"/>
<name>A0A8J5FEA5_ZINOF</name>
<keyword evidence="2" id="KW-0943">RNA-mediated gene silencing</keyword>